<dbReference type="InterPro" id="IPR053926">
    <property type="entry name" value="RecX_HTH_1st"/>
</dbReference>
<dbReference type="PANTHER" id="PTHR33602:SF1">
    <property type="entry name" value="REGULATORY PROTEIN RECX FAMILY PROTEIN"/>
    <property type="match status" value="1"/>
</dbReference>
<comment type="subcellular location">
    <subcellularLocation>
        <location evidence="1 5">Cytoplasm</location>
    </subcellularLocation>
</comment>
<dbReference type="Pfam" id="PF21981">
    <property type="entry name" value="RecX_HTH3"/>
    <property type="match status" value="1"/>
</dbReference>
<evidence type="ECO:0000259" key="8">
    <source>
        <dbReference type="Pfam" id="PF21981"/>
    </source>
</evidence>
<dbReference type="HAMAP" id="MF_01114">
    <property type="entry name" value="RecX"/>
    <property type="match status" value="1"/>
</dbReference>
<comment type="caution">
    <text evidence="10">The sequence shown here is derived from an EMBL/GenBank/DDBJ whole genome shotgun (WGS) entry which is preliminary data.</text>
</comment>
<feature type="compositionally biased region" description="Acidic residues" evidence="6">
    <location>
        <begin position="268"/>
        <end position="277"/>
    </location>
</feature>
<dbReference type="Gene3D" id="1.10.10.10">
    <property type="entry name" value="Winged helix-like DNA-binding domain superfamily/Winged helix DNA-binding domain"/>
    <property type="match status" value="1"/>
</dbReference>
<dbReference type="Proteomes" id="UP000190037">
    <property type="component" value="Unassembled WGS sequence"/>
</dbReference>
<comment type="function">
    <text evidence="5">Modulates RecA activity.</text>
</comment>
<evidence type="ECO:0000313" key="10">
    <source>
        <dbReference type="EMBL" id="OPC80780.1"/>
    </source>
</evidence>
<dbReference type="InterPro" id="IPR036388">
    <property type="entry name" value="WH-like_DNA-bd_sf"/>
</dbReference>
<evidence type="ECO:0000256" key="4">
    <source>
        <dbReference type="ARBA" id="ARBA00022490"/>
    </source>
</evidence>
<feature type="compositionally biased region" description="Basic and acidic residues" evidence="6">
    <location>
        <begin position="39"/>
        <end position="49"/>
    </location>
</feature>
<evidence type="ECO:0000259" key="7">
    <source>
        <dbReference type="Pfam" id="PF02631"/>
    </source>
</evidence>
<feature type="compositionally biased region" description="Basic residues" evidence="6">
    <location>
        <begin position="78"/>
        <end position="91"/>
    </location>
</feature>
<protein>
    <recommendedName>
        <fullName evidence="3 5">Regulatory protein RecX</fullName>
    </recommendedName>
</protein>
<feature type="compositionally biased region" description="Gly residues" evidence="6">
    <location>
        <begin position="14"/>
        <end position="27"/>
    </location>
</feature>
<evidence type="ECO:0000256" key="1">
    <source>
        <dbReference type="ARBA" id="ARBA00004496"/>
    </source>
</evidence>
<dbReference type="Pfam" id="PF21982">
    <property type="entry name" value="RecX_HTH1"/>
    <property type="match status" value="1"/>
</dbReference>
<accession>A0A1T3NVU2</accession>
<feature type="compositionally biased region" description="Basic and acidic residues" evidence="6">
    <location>
        <begin position="92"/>
        <end position="103"/>
    </location>
</feature>
<organism evidence="10 11">
    <name type="scientific">Embleya scabrispora</name>
    <dbReference type="NCBI Taxonomy" id="159449"/>
    <lineage>
        <taxon>Bacteria</taxon>
        <taxon>Bacillati</taxon>
        <taxon>Actinomycetota</taxon>
        <taxon>Actinomycetes</taxon>
        <taxon>Kitasatosporales</taxon>
        <taxon>Streptomycetaceae</taxon>
        <taxon>Embleya</taxon>
    </lineage>
</organism>
<evidence type="ECO:0000256" key="2">
    <source>
        <dbReference type="ARBA" id="ARBA00009695"/>
    </source>
</evidence>
<dbReference type="InterPro" id="IPR003783">
    <property type="entry name" value="Regulatory_RecX"/>
</dbReference>
<feature type="domain" description="RecX third three-helical" evidence="8">
    <location>
        <begin position="213"/>
        <end position="255"/>
    </location>
</feature>
<dbReference type="PANTHER" id="PTHR33602">
    <property type="entry name" value="REGULATORY PROTEIN RECX FAMILY PROTEIN"/>
    <property type="match status" value="1"/>
</dbReference>
<dbReference type="Pfam" id="PF02631">
    <property type="entry name" value="RecX_HTH2"/>
    <property type="match status" value="1"/>
</dbReference>
<sequence>MAAIEAAAPSGADTGAGGTRGGGGGRRAPGAGTRRTRAARRDPEQHEAGEQDAVDDGSGADVTGTDRRARGRGTGSGRAKRDRRAGTRGRARRDTEDSERPADEDADVAPEPLADPEATARAICLRLLTGRARTRAQLADALRRREVPDEVAEYVLGRFTDVGLIDDTAFADAWVSTRHTGKGLARRALAQELRRRGVDAVVVDEAVARLEPEQELETARALVARRLPGTRGLDRDKRIRRLAGMLARKGYGEGLAVRVVREALDHEAEADENDDAAETPWRAWDGPA</sequence>
<evidence type="ECO:0000256" key="6">
    <source>
        <dbReference type="SAM" id="MobiDB-lite"/>
    </source>
</evidence>
<feature type="region of interest" description="Disordered" evidence="6">
    <location>
        <begin position="1"/>
        <end position="115"/>
    </location>
</feature>
<evidence type="ECO:0000313" key="11">
    <source>
        <dbReference type="Proteomes" id="UP000190037"/>
    </source>
</evidence>
<keyword evidence="11" id="KW-1185">Reference proteome</keyword>
<comment type="similarity">
    <text evidence="2 5">Belongs to the RecX family.</text>
</comment>
<feature type="region of interest" description="Disordered" evidence="6">
    <location>
        <begin position="267"/>
        <end position="288"/>
    </location>
</feature>
<feature type="domain" description="RecX first three-helical" evidence="9">
    <location>
        <begin position="120"/>
        <end position="158"/>
    </location>
</feature>
<name>A0A1T3NVU2_9ACTN</name>
<dbReference type="AlphaFoldDB" id="A0A1T3NVU2"/>
<gene>
    <name evidence="5" type="primary">recX</name>
    <name evidence="10" type="ORF">B4N89_07265</name>
</gene>
<feature type="domain" description="RecX second three-helical" evidence="7">
    <location>
        <begin position="166"/>
        <end position="206"/>
    </location>
</feature>
<dbReference type="OrthoDB" id="5244465at2"/>
<reference evidence="10 11" key="1">
    <citation type="submission" date="2017-03" db="EMBL/GenBank/DDBJ databases">
        <title>Draft genome sequence of Streptomyces scabrisporus NF3, endophyte isolated from Amphipterygium adstringens.</title>
        <authorList>
            <person name="Vazquez M."/>
            <person name="Ceapa C.D."/>
            <person name="Rodriguez Luna D."/>
            <person name="Sanchez Esquivel S."/>
        </authorList>
    </citation>
    <scope>NUCLEOTIDE SEQUENCE [LARGE SCALE GENOMIC DNA]</scope>
    <source>
        <strain evidence="10 11">NF3</strain>
    </source>
</reference>
<dbReference type="GO" id="GO:0006282">
    <property type="term" value="P:regulation of DNA repair"/>
    <property type="evidence" value="ECO:0007669"/>
    <property type="project" value="UniProtKB-UniRule"/>
</dbReference>
<dbReference type="GO" id="GO:0005737">
    <property type="term" value="C:cytoplasm"/>
    <property type="evidence" value="ECO:0007669"/>
    <property type="project" value="UniProtKB-SubCell"/>
</dbReference>
<dbReference type="STRING" id="159449.B4N89_07265"/>
<dbReference type="EMBL" id="MWQN01000001">
    <property type="protein sequence ID" value="OPC80780.1"/>
    <property type="molecule type" value="Genomic_DNA"/>
</dbReference>
<evidence type="ECO:0000256" key="5">
    <source>
        <dbReference type="HAMAP-Rule" id="MF_01114"/>
    </source>
</evidence>
<evidence type="ECO:0000259" key="9">
    <source>
        <dbReference type="Pfam" id="PF21982"/>
    </source>
</evidence>
<keyword evidence="4 5" id="KW-0963">Cytoplasm</keyword>
<evidence type="ECO:0000256" key="3">
    <source>
        <dbReference type="ARBA" id="ARBA00018111"/>
    </source>
</evidence>
<dbReference type="InterPro" id="IPR053925">
    <property type="entry name" value="RecX_HTH_3rd"/>
</dbReference>
<proteinExistence type="inferred from homology"/>
<dbReference type="InterPro" id="IPR053924">
    <property type="entry name" value="RecX_HTH_2nd"/>
</dbReference>